<name>A0AAP5MC93_9CYAN</name>
<gene>
    <name evidence="15" type="ORF">G7B40_036840</name>
</gene>
<dbReference type="Gene3D" id="3.30.310.50">
    <property type="entry name" value="Alpha-D-phosphohexomutase, C-terminal domain"/>
    <property type="match status" value="1"/>
</dbReference>
<dbReference type="InterPro" id="IPR005844">
    <property type="entry name" value="A-D-PHexomutase_a/b/a-I"/>
</dbReference>
<comment type="caution">
    <text evidence="15">The sequence shown here is derived from an EMBL/GenBank/DDBJ whole genome shotgun (WGS) entry which is preliminary data.</text>
</comment>
<dbReference type="FunFam" id="3.40.120.10:FF:000005">
    <property type="entry name" value="Phosphoglucomutase 5"/>
    <property type="match status" value="1"/>
</dbReference>
<evidence type="ECO:0000256" key="11">
    <source>
        <dbReference type="RuleBase" id="RU004326"/>
    </source>
</evidence>
<dbReference type="FunFam" id="3.30.310.50:FF:000002">
    <property type="entry name" value="Phosphoglucomutase 5"/>
    <property type="match status" value="1"/>
</dbReference>
<dbReference type="GO" id="GO:0006006">
    <property type="term" value="P:glucose metabolic process"/>
    <property type="evidence" value="ECO:0007669"/>
    <property type="project" value="UniProtKB-KW"/>
</dbReference>
<dbReference type="Pfam" id="PF24947">
    <property type="entry name" value="PGM1_C_vert_fung"/>
    <property type="match status" value="1"/>
</dbReference>
<dbReference type="PANTHER" id="PTHR22573:SF2">
    <property type="entry name" value="PHOSPHOGLUCOMUTASE"/>
    <property type="match status" value="1"/>
</dbReference>
<dbReference type="FunFam" id="3.40.120.10:FF:000006">
    <property type="entry name" value="Phosphoglucomutase PgmA"/>
    <property type="match status" value="1"/>
</dbReference>
<evidence type="ECO:0000256" key="6">
    <source>
        <dbReference type="ARBA" id="ARBA00022553"/>
    </source>
</evidence>
<dbReference type="Pfam" id="PF02878">
    <property type="entry name" value="PGM_PMM_I"/>
    <property type="match status" value="1"/>
</dbReference>
<dbReference type="PANTHER" id="PTHR22573">
    <property type="entry name" value="PHOSPHOHEXOMUTASE FAMILY MEMBER"/>
    <property type="match status" value="1"/>
</dbReference>
<evidence type="ECO:0000259" key="14">
    <source>
        <dbReference type="Pfam" id="PF02880"/>
    </source>
</evidence>
<evidence type="ECO:0000256" key="10">
    <source>
        <dbReference type="ARBA" id="ARBA00023277"/>
    </source>
</evidence>
<evidence type="ECO:0000259" key="13">
    <source>
        <dbReference type="Pfam" id="PF02879"/>
    </source>
</evidence>
<dbReference type="SUPFAM" id="SSF53738">
    <property type="entry name" value="Phosphoglucomutase, first 3 domains"/>
    <property type="match status" value="3"/>
</dbReference>
<comment type="catalytic activity">
    <reaction evidence="1">
        <text>alpha-D-glucose 1-phosphate = alpha-D-glucose 6-phosphate</text>
        <dbReference type="Rhea" id="RHEA:23536"/>
        <dbReference type="ChEBI" id="CHEBI:58225"/>
        <dbReference type="ChEBI" id="CHEBI:58601"/>
        <dbReference type="EC" id="5.4.2.2"/>
    </reaction>
</comment>
<dbReference type="InterPro" id="IPR016066">
    <property type="entry name" value="A-D-PHexomutase_CS"/>
</dbReference>
<dbReference type="InterPro" id="IPR045244">
    <property type="entry name" value="PGM"/>
</dbReference>
<evidence type="ECO:0000256" key="1">
    <source>
        <dbReference type="ARBA" id="ARBA00000443"/>
    </source>
</evidence>
<dbReference type="GO" id="GO:0000287">
    <property type="term" value="F:magnesium ion binding"/>
    <property type="evidence" value="ECO:0007669"/>
    <property type="project" value="InterPro"/>
</dbReference>
<evidence type="ECO:0000256" key="4">
    <source>
        <dbReference type="ARBA" id="ARBA00012728"/>
    </source>
</evidence>
<dbReference type="SUPFAM" id="SSF55957">
    <property type="entry name" value="Phosphoglucomutase, C-terminal domain"/>
    <property type="match status" value="1"/>
</dbReference>
<proteinExistence type="inferred from homology"/>
<dbReference type="InterPro" id="IPR016055">
    <property type="entry name" value="A-D-PHexomutase_a/b/a-I/II/III"/>
</dbReference>
<evidence type="ECO:0000256" key="8">
    <source>
        <dbReference type="ARBA" id="ARBA00022842"/>
    </source>
</evidence>
<dbReference type="Pfam" id="PF02880">
    <property type="entry name" value="PGM_PMM_III"/>
    <property type="match status" value="1"/>
</dbReference>
<keyword evidence="5" id="KW-0313">Glucose metabolism</keyword>
<dbReference type="GO" id="GO:0005829">
    <property type="term" value="C:cytosol"/>
    <property type="evidence" value="ECO:0007669"/>
    <property type="project" value="TreeGrafter"/>
</dbReference>
<dbReference type="Gene3D" id="3.40.120.10">
    <property type="entry name" value="Alpha-D-Glucose-1,6-Bisphosphate, subunit A, domain 3"/>
    <property type="match status" value="3"/>
</dbReference>
<keyword evidence="9 15" id="KW-0413">Isomerase</keyword>
<dbReference type="PROSITE" id="PS00710">
    <property type="entry name" value="PGM_PMM"/>
    <property type="match status" value="1"/>
</dbReference>
<dbReference type="AlphaFoldDB" id="A0AAP5MC93"/>
<dbReference type="FunFam" id="3.40.120.10:FF:000004">
    <property type="entry name" value="Phosphoglucomutase 5"/>
    <property type="match status" value="1"/>
</dbReference>
<dbReference type="InterPro" id="IPR005846">
    <property type="entry name" value="A-D-PHexomutase_a/b/a-III"/>
</dbReference>
<feature type="domain" description="Alpha-D-phosphohexomutase alpha/beta/alpha" evidence="13">
    <location>
        <begin position="184"/>
        <end position="287"/>
    </location>
</feature>
<dbReference type="PRINTS" id="PR00509">
    <property type="entry name" value="PGMPMM"/>
</dbReference>
<keyword evidence="6" id="KW-0597">Phosphoprotein</keyword>
<keyword evidence="10" id="KW-0119">Carbohydrate metabolism</keyword>
<comment type="cofactor">
    <cofactor evidence="2">
        <name>Mg(2+)</name>
        <dbReference type="ChEBI" id="CHEBI:18420"/>
    </cofactor>
</comment>
<evidence type="ECO:0000259" key="12">
    <source>
        <dbReference type="Pfam" id="PF02878"/>
    </source>
</evidence>
<feature type="domain" description="Alpha-D-phosphohexomutase alpha/beta/alpha" evidence="12">
    <location>
        <begin position="14"/>
        <end position="153"/>
    </location>
</feature>
<evidence type="ECO:0000256" key="3">
    <source>
        <dbReference type="ARBA" id="ARBA00010231"/>
    </source>
</evidence>
<protein>
    <recommendedName>
        <fullName evidence="4">phosphoglucomutase (alpha-D-glucose-1,6-bisphosphate-dependent)</fullName>
        <ecNumber evidence="4">5.4.2.2</ecNumber>
    </recommendedName>
</protein>
<dbReference type="InterPro" id="IPR005845">
    <property type="entry name" value="A-D-PHexomutase_a/b/a-II"/>
</dbReference>
<organism evidence="15 16">
    <name type="scientific">Aetokthonos hydrillicola Thurmond2011</name>
    <dbReference type="NCBI Taxonomy" id="2712845"/>
    <lineage>
        <taxon>Bacteria</taxon>
        <taxon>Bacillati</taxon>
        <taxon>Cyanobacteriota</taxon>
        <taxon>Cyanophyceae</taxon>
        <taxon>Nostocales</taxon>
        <taxon>Hapalosiphonaceae</taxon>
        <taxon>Aetokthonos</taxon>
    </lineage>
</organism>
<feature type="domain" description="Alpha-D-phosphohexomutase alpha/beta/alpha" evidence="14">
    <location>
        <begin position="296"/>
        <end position="408"/>
    </location>
</feature>
<dbReference type="RefSeq" id="WP_208342648.1">
    <property type="nucleotide sequence ID" value="NZ_CAWQFN010000175.1"/>
</dbReference>
<accession>A0AAP5MC93</accession>
<dbReference type="NCBIfam" id="NF005737">
    <property type="entry name" value="PRK07564.1-1"/>
    <property type="match status" value="1"/>
</dbReference>
<dbReference type="Pfam" id="PF02879">
    <property type="entry name" value="PGM_PMM_II"/>
    <property type="match status" value="1"/>
</dbReference>
<evidence type="ECO:0000313" key="15">
    <source>
        <dbReference type="EMBL" id="MDR9900080.1"/>
    </source>
</evidence>
<keyword evidence="16" id="KW-1185">Reference proteome</keyword>
<comment type="similarity">
    <text evidence="3 11">Belongs to the phosphohexose mutase family.</text>
</comment>
<dbReference type="InterPro" id="IPR005841">
    <property type="entry name" value="Alpha-D-phosphohexomutase_SF"/>
</dbReference>
<evidence type="ECO:0000313" key="16">
    <source>
        <dbReference type="Proteomes" id="UP000667802"/>
    </source>
</evidence>
<reference evidence="16" key="1">
    <citation type="journal article" date="2021" name="Science">
        <title>Hunting the eagle killer: A cyanobacterial neurotoxin causes vacuolar myelinopathy.</title>
        <authorList>
            <person name="Breinlinger S."/>
            <person name="Phillips T.J."/>
            <person name="Haram B.N."/>
            <person name="Mares J."/>
            <person name="Martinez Yerena J.A."/>
            <person name="Hrouzek P."/>
            <person name="Sobotka R."/>
            <person name="Henderson W.M."/>
            <person name="Schmieder P."/>
            <person name="Williams S.M."/>
            <person name="Lauderdale J.D."/>
            <person name="Wilde H.D."/>
            <person name="Gerrin W."/>
            <person name="Kust A."/>
            <person name="Washington J.W."/>
            <person name="Wagner C."/>
            <person name="Geier B."/>
            <person name="Liebeke M."/>
            <person name="Enke H."/>
            <person name="Niedermeyer T.H.J."/>
            <person name="Wilde S.B."/>
        </authorList>
    </citation>
    <scope>NUCLEOTIDE SEQUENCE [LARGE SCALE GENOMIC DNA]</scope>
    <source>
        <strain evidence="16">Thurmond2011</strain>
    </source>
</reference>
<keyword evidence="8 11" id="KW-0460">Magnesium</keyword>
<sequence>MNIKTVSTQPFTDQKPGTSGLRKRVKVFQQLHYLENFVQSIFDSLEDYQGKTLVVGGDGRYYNRQAIQTILKMASANGFGKVLVGQGGILSTPAASCVIRKNQAFGGIILSASHNPGGPENDFGIKYNISNGGPAPEKVTEAIYSRSKTIREYRLLEAGDVNLDKLGSFQLGSMTVQVIDSVADYAELMESLFDFERIHQLLTSGKFRICIDSLHAVTGPYAHAIFEEKLGAPTGTVLNGVPLEDFGGGHPDPNLVYAHDLVDILYGEQAPDFGAASDGDGDRNMILGRKFFVTPSDSLAVIAANAKVAPGYSSGLAGVARSMPTSQAVDRVAAALGIDCYETPTGWKFFGNLLDAGKATLCGEESFGTGSNHIREKDGLWAVLFWLNILAVKQQSVEQIVREHWKTFGRNYYSRHDYEEVETDRANNLITNLSSQIPTLKGKQFGQYQVEYSDDFSYTDPVDGSVSQNQGIRIGFTDGSRIVFRLSGTGTQGATLRLYLESYERDPSKHNLDPQQALASLIAISDEIAQIHHYTGKDKPTVIT</sequence>
<keyword evidence="7 11" id="KW-0479">Metal-binding</keyword>
<dbReference type="InterPro" id="IPR036900">
    <property type="entry name" value="A-D-PHexomutase_C_sf"/>
</dbReference>
<evidence type="ECO:0000256" key="7">
    <source>
        <dbReference type="ARBA" id="ARBA00022723"/>
    </source>
</evidence>
<dbReference type="EMBL" id="JAALHA020000030">
    <property type="protein sequence ID" value="MDR9900080.1"/>
    <property type="molecule type" value="Genomic_DNA"/>
</dbReference>
<dbReference type="CDD" id="cd03085">
    <property type="entry name" value="PGM1"/>
    <property type="match status" value="1"/>
</dbReference>
<dbReference type="EC" id="5.4.2.2" evidence="4"/>
<evidence type="ECO:0000256" key="5">
    <source>
        <dbReference type="ARBA" id="ARBA00022526"/>
    </source>
</evidence>
<dbReference type="GO" id="GO:0004614">
    <property type="term" value="F:phosphoglucomutase activity"/>
    <property type="evidence" value="ECO:0007669"/>
    <property type="project" value="UniProtKB-EC"/>
</dbReference>
<evidence type="ECO:0000256" key="2">
    <source>
        <dbReference type="ARBA" id="ARBA00001946"/>
    </source>
</evidence>
<evidence type="ECO:0000256" key="9">
    <source>
        <dbReference type="ARBA" id="ARBA00023235"/>
    </source>
</evidence>
<dbReference type="Proteomes" id="UP000667802">
    <property type="component" value="Unassembled WGS sequence"/>
</dbReference>